<accession>A0A540VRV9</accession>
<dbReference type="EMBL" id="VIFK01000117">
    <property type="protein sequence ID" value="TQE98903.1"/>
    <property type="molecule type" value="Genomic_DNA"/>
</dbReference>
<sequence length="322" mass="35256">MAVGDVTNMVIRPDFFREGMIETIDQQVQVFNAASSNALTFSTLALAGDFAKTSFIKRLTNVIQSRDDESDDAVASTELDQEDDVAVKIKRRIGPFEQTRDAFISAGMSPEELSFFLGNQVGEEALKDYMDSILLALYGATLNDEAENHVDGTGDVISPSVLIDGMRRFGDGWNRIAAIVMHSKPFFDYMDDAVTEGQTDLQFAAVFNAQVGTFNKPVIVTDSDSLVVDDTPDTYRTWLLQSQAGNVTESVTPYITDEEVFGSENLKIRIQGEHAFNLDVLGYSYDEGAGKNPSDSALAASASWASLFSNIKDRAGIMIETQ</sequence>
<proteinExistence type="predicted"/>
<comment type="caution">
    <text evidence="1">The sequence shown here is derived from an EMBL/GenBank/DDBJ whole genome shotgun (WGS) entry which is preliminary data.</text>
</comment>
<evidence type="ECO:0000313" key="1">
    <source>
        <dbReference type="EMBL" id="TQE98903.1"/>
    </source>
</evidence>
<gene>
    <name evidence="1" type="ORF">FKY71_11360</name>
</gene>
<dbReference type="Proteomes" id="UP000315400">
    <property type="component" value="Unassembled WGS sequence"/>
</dbReference>
<organism evidence="1 2">
    <name type="scientific">Spiribacter salinus</name>
    <dbReference type="NCBI Taxonomy" id="1335746"/>
    <lineage>
        <taxon>Bacteria</taxon>
        <taxon>Pseudomonadati</taxon>
        <taxon>Pseudomonadota</taxon>
        <taxon>Gammaproteobacteria</taxon>
        <taxon>Chromatiales</taxon>
        <taxon>Ectothiorhodospiraceae</taxon>
        <taxon>Spiribacter</taxon>
    </lineage>
</organism>
<name>A0A540VRV9_9GAMM</name>
<dbReference type="AlphaFoldDB" id="A0A540VRV9"/>
<evidence type="ECO:0000313" key="2">
    <source>
        <dbReference type="Proteomes" id="UP000315400"/>
    </source>
</evidence>
<reference evidence="1 2" key="1">
    <citation type="submission" date="2019-06" db="EMBL/GenBank/DDBJ databases">
        <title>Metagenome assembled Genome of Spiribacter salinus SL48-SHIP from the microbial mat of Salt Lake 48 (Novosibirsk region, Russia).</title>
        <authorList>
            <person name="Shipova A."/>
            <person name="Rozanov A.S."/>
            <person name="Bryanskaya A.V."/>
            <person name="Peltek S.E."/>
        </authorList>
    </citation>
    <scope>NUCLEOTIDE SEQUENCE [LARGE SCALE GENOMIC DNA]</scope>
    <source>
        <strain evidence="1">SL48-SHIP-2</strain>
    </source>
</reference>
<dbReference type="Pfam" id="PF20036">
    <property type="entry name" value="Gp13-like"/>
    <property type="match status" value="1"/>
</dbReference>
<dbReference type="InterPro" id="IPR045404">
    <property type="entry name" value="Gp13-like"/>
</dbReference>
<protein>
    <submittedName>
        <fullName evidence="1">Uncharacterized protein</fullName>
    </submittedName>
</protein>